<organism evidence="4 5">
    <name type="scientific">Cryptolaemus montrouzieri</name>
    <dbReference type="NCBI Taxonomy" id="559131"/>
    <lineage>
        <taxon>Eukaryota</taxon>
        <taxon>Metazoa</taxon>
        <taxon>Ecdysozoa</taxon>
        <taxon>Arthropoda</taxon>
        <taxon>Hexapoda</taxon>
        <taxon>Insecta</taxon>
        <taxon>Pterygota</taxon>
        <taxon>Neoptera</taxon>
        <taxon>Endopterygota</taxon>
        <taxon>Coleoptera</taxon>
        <taxon>Polyphaga</taxon>
        <taxon>Cucujiformia</taxon>
        <taxon>Coccinelloidea</taxon>
        <taxon>Coccinellidae</taxon>
        <taxon>Scymninae</taxon>
        <taxon>Scymnini</taxon>
        <taxon>Cryptolaemus</taxon>
    </lineage>
</organism>
<dbReference type="FunFam" id="1.10.287.110:FF:000029">
    <property type="entry name" value="DnaJ homolog subfamily C member 10"/>
    <property type="match status" value="1"/>
</dbReference>
<dbReference type="SMART" id="SM00271">
    <property type="entry name" value="DnaJ"/>
    <property type="match status" value="1"/>
</dbReference>
<feature type="domain" description="Thioredoxin" evidence="3">
    <location>
        <begin position="77"/>
        <end position="232"/>
    </location>
</feature>
<evidence type="ECO:0000259" key="3">
    <source>
        <dbReference type="PROSITE" id="PS51352"/>
    </source>
</evidence>
<dbReference type="InterPro" id="IPR052460">
    <property type="entry name" value="ER_disulfide_reductase"/>
</dbReference>
<reference evidence="4 5" key="1">
    <citation type="journal article" date="2021" name="BMC Biol.">
        <title>Horizontally acquired antibacterial genes associated with adaptive radiation of ladybird beetles.</title>
        <authorList>
            <person name="Li H.S."/>
            <person name="Tang X.F."/>
            <person name="Huang Y.H."/>
            <person name="Xu Z.Y."/>
            <person name="Chen M.L."/>
            <person name="Du X.Y."/>
            <person name="Qiu B.Y."/>
            <person name="Chen P.T."/>
            <person name="Zhang W."/>
            <person name="Slipinski A."/>
            <person name="Escalona H.E."/>
            <person name="Waterhouse R.M."/>
            <person name="Zwick A."/>
            <person name="Pang H."/>
        </authorList>
    </citation>
    <scope>NUCLEOTIDE SEQUENCE [LARGE SCALE GENOMIC DNA]</scope>
    <source>
        <strain evidence="4">SYSU2018</strain>
    </source>
</reference>
<dbReference type="PANTHER" id="PTHR44340:SF1">
    <property type="entry name" value="DNAJ HOMOLOG SUBFAMILY C MEMBER 10"/>
    <property type="match status" value="1"/>
</dbReference>
<evidence type="ECO:0000259" key="2">
    <source>
        <dbReference type="PROSITE" id="PS50076"/>
    </source>
</evidence>
<dbReference type="Proteomes" id="UP001516400">
    <property type="component" value="Unassembled WGS sequence"/>
</dbReference>
<accession>A0ABD2NER7</accession>
<keyword evidence="5" id="KW-1185">Reference proteome</keyword>
<dbReference type="PROSITE" id="PS51352">
    <property type="entry name" value="THIOREDOXIN_2"/>
    <property type="match status" value="3"/>
</dbReference>
<evidence type="ECO:0000313" key="4">
    <source>
        <dbReference type="EMBL" id="KAL3276716.1"/>
    </source>
</evidence>
<feature type="domain" description="Thioredoxin" evidence="3">
    <location>
        <begin position="434"/>
        <end position="548"/>
    </location>
</feature>
<dbReference type="InterPro" id="IPR036249">
    <property type="entry name" value="Thioredoxin-like_sf"/>
</dbReference>
<dbReference type="AlphaFoldDB" id="A0ABD2NER7"/>
<gene>
    <name evidence="4" type="ORF">HHI36_012086</name>
</gene>
<dbReference type="PROSITE" id="PS50076">
    <property type="entry name" value="DNAJ_2"/>
    <property type="match status" value="1"/>
</dbReference>
<dbReference type="PROSITE" id="PS00194">
    <property type="entry name" value="THIOREDOXIN_1"/>
    <property type="match status" value="2"/>
</dbReference>
<evidence type="ECO:0000256" key="1">
    <source>
        <dbReference type="ARBA" id="ARBA00020920"/>
    </source>
</evidence>
<dbReference type="InterPro" id="IPR013766">
    <property type="entry name" value="Thioredoxin_domain"/>
</dbReference>
<dbReference type="InterPro" id="IPR001623">
    <property type="entry name" value="DnaJ_domain"/>
</dbReference>
<feature type="domain" description="J" evidence="2">
    <location>
        <begin position="29"/>
        <end position="94"/>
    </location>
</feature>
<dbReference type="InterPro" id="IPR036869">
    <property type="entry name" value="J_dom_sf"/>
</dbReference>
<dbReference type="Gene3D" id="1.10.287.110">
    <property type="entry name" value="DnaJ domain"/>
    <property type="match status" value="1"/>
</dbReference>
<dbReference type="InterPro" id="IPR017937">
    <property type="entry name" value="Thioredoxin_CS"/>
</dbReference>
<proteinExistence type="predicted"/>
<dbReference type="FunFam" id="3.40.30.10:FF:000135">
    <property type="entry name" value="DnaJ homolog subfamily C member 10"/>
    <property type="match status" value="1"/>
</dbReference>
<comment type="caution">
    <text evidence="4">The sequence shown here is derived from an EMBL/GenBank/DDBJ whole genome shotgun (WGS) entry which is preliminary data.</text>
</comment>
<dbReference type="Pfam" id="PF00085">
    <property type="entry name" value="Thioredoxin"/>
    <property type="match status" value="4"/>
</dbReference>
<name>A0ABD2NER7_9CUCU</name>
<feature type="domain" description="Thioredoxin" evidence="3">
    <location>
        <begin position="657"/>
        <end position="770"/>
    </location>
</feature>
<dbReference type="Pfam" id="PF00226">
    <property type="entry name" value="DnaJ"/>
    <property type="match status" value="1"/>
</dbReference>
<protein>
    <recommendedName>
        <fullName evidence="1">DnaJ homolog subfamily C member 10</fullName>
    </recommendedName>
</protein>
<dbReference type="CDD" id="cd06257">
    <property type="entry name" value="DnaJ"/>
    <property type="match status" value="1"/>
</dbReference>
<dbReference type="PANTHER" id="PTHR44340">
    <property type="entry name" value="DNAJ HOMOLOG SUBFAMILY C MEMBER 10"/>
    <property type="match status" value="1"/>
</dbReference>
<dbReference type="Gene3D" id="3.40.30.10">
    <property type="entry name" value="Glutaredoxin"/>
    <property type="match status" value="6"/>
</dbReference>
<evidence type="ECO:0000313" key="5">
    <source>
        <dbReference type="Proteomes" id="UP001516400"/>
    </source>
</evidence>
<dbReference type="SUPFAM" id="SSF46565">
    <property type="entry name" value="Chaperone J-domain"/>
    <property type="match status" value="1"/>
</dbReference>
<sequence length="781" mass="90668">MNIFSVTKTAIIFVTVYFLVTFVLATEPDFYELLGVKRDANNQEIRKAFKKMAVKMHPDKNVDDPDAHEKFLKITRAYEVLKQPETRKHYDVHGDTGSDLNENKHYHSYTYYRDQFGIYDDDPIIVTLSAADYEVNILDDTQAWFVNFYSPQCYHCHELAPTWRRIAKEFQGVIRVAAVNCEDDWSLCYQLSIPSYPSLMFYEKQDSLHEGERFKGPKTFEGIEDFIISKIHYKIEIITEEFWKRNQKNSWLLFFCTTTTECLKSNTQIKLSAALDEIMNIGTILDEKLAGSIYKDYSANPIVYWQKGKDETIQIQTVAGSDFSELMDNILHLLPSPQSVDEKYFKEIKSDLQEGSATPWLLCFYIGSATDLDLQLKRLPSLLSNINIGMVHCAKSLNLCSELHISRYPVWGVLKVGGAFEIHHGRDVLHEIATFARDSVRSMNMRALSPEEYEEIRKEGHTWFIDWFAPWCPPCKKLLPELRRASQHFDKNILQFGTIDCTLHRSLCAREGITAYPTTILYYGSKIERFHGVPNEDGIINFIDDALNSKVLSIDDSTFVQLMRKPPNELWFVDYFVPWCGPCQKLSLQWRKLAKHMADFPEVKIAQIDCVANEALCSAQNVRAYPTLRLYPFDSKGLNSVVMYNGNWELVTLKRWLLYFIPSPVQELREIDFNSKVLNGNYKVPWLIDFFAPWCGHCVHFDSEFRKVAKELEGFVNCGKVDCQAEKALCHSLHIDAYPTVMLYVSPDRRFEINTRNVEEIITKVNLLVDHYEQREEHDEL</sequence>
<dbReference type="EMBL" id="JABFTP020000103">
    <property type="protein sequence ID" value="KAL3276716.1"/>
    <property type="molecule type" value="Genomic_DNA"/>
</dbReference>
<dbReference type="SUPFAM" id="SSF52833">
    <property type="entry name" value="Thioredoxin-like"/>
    <property type="match status" value="4"/>
</dbReference>
<dbReference type="PRINTS" id="PR00625">
    <property type="entry name" value="JDOMAIN"/>
</dbReference>